<sequence length="218" mass="24278">MGDDTGDRRYGFYGERYDWSWLERRAFTKRRAETVRDLKERSFCLANRGSGHGAGGFIGRVFRQRCKDTWGDFRILEADMDNLCSKGSPCRKEIDRIYHSHRFGEANGPNTIVPLRLPVYEATVADAAAHCGVVLSDTTRALLEDHAVCVGSKRLPLPGGAGVAVERYCAGEGMYTLTDVAKVHSVADAMGGQGHSREDVQCMTRHLGARRRWARPSI</sequence>
<organism evidence="1">
    <name type="scientific">Pandoravirus quercus</name>
    <dbReference type="NCBI Taxonomy" id="2107709"/>
    <lineage>
        <taxon>Viruses</taxon>
        <taxon>Pandoravirus</taxon>
    </lineage>
</organism>
<dbReference type="Proteomes" id="UP000248852">
    <property type="component" value="Segment"/>
</dbReference>
<dbReference type="KEGG" id="vg:36843493"/>
<reference evidence="1" key="1">
    <citation type="journal article" date="2018" name="Nat. Commun.">
        <title>Diversity and evolution of the emerging Pandoraviridae family.</title>
        <authorList>
            <person name="Legendre M."/>
            <person name="Fabre E."/>
            <person name="Poirot O."/>
            <person name="Jeudy S."/>
            <person name="Lartigue A."/>
            <person name="Alempic J.M."/>
            <person name="Beucher L."/>
            <person name="Philippe N."/>
            <person name="Bertaux L."/>
            <person name="Christo-Foroux E."/>
            <person name="Labadie K."/>
            <person name="Coute Y."/>
            <person name="Abergel C."/>
            <person name="Claverie J.M."/>
        </authorList>
    </citation>
    <scope>NUCLEOTIDE SEQUENCE [LARGE SCALE GENOMIC DNA]</scope>
    <source>
        <strain evidence="1">Quercus</strain>
    </source>
</reference>
<protein>
    <submittedName>
        <fullName evidence="1">Uncharacterized protein</fullName>
    </submittedName>
</protein>
<dbReference type="EMBL" id="MG011689">
    <property type="protein sequence ID" value="AVK75129.1"/>
    <property type="molecule type" value="Genomic_DNA"/>
</dbReference>
<evidence type="ECO:0000313" key="1">
    <source>
        <dbReference type="EMBL" id="AVK75129.1"/>
    </source>
</evidence>
<dbReference type="RefSeq" id="YP_009483398.1">
    <property type="nucleotide sequence ID" value="NC_037667.1"/>
</dbReference>
<dbReference type="GeneID" id="36843493"/>
<name>A0A2U7U9L8_9VIRU</name>
<proteinExistence type="predicted"/>
<gene>
    <name evidence="1" type="ORF">pqer_cds_707</name>
</gene>
<accession>A0A2U7U9L8</accession>